<sequence length="68" mass="8149">MLFTKVSDTWRCNTTVEVRVAVYEGQKRRWRLFGPFVNWAFLEVCPLFCVLAWFCMCPTRGGGIRRWR</sequence>
<gene>
    <name evidence="2" type="ORF">Golax_009688</name>
</gene>
<feature type="transmembrane region" description="Helical" evidence="1">
    <location>
        <begin position="36"/>
        <end position="56"/>
    </location>
</feature>
<evidence type="ECO:0000313" key="3">
    <source>
        <dbReference type="Proteomes" id="UP000593574"/>
    </source>
</evidence>
<reference evidence="2 3" key="1">
    <citation type="journal article" date="2019" name="Genome Biol. Evol.">
        <title>Insights into the evolution of the New World diploid cottons (Gossypium, subgenus Houzingenia) based on genome sequencing.</title>
        <authorList>
            <person name="Grover C.E."/>
            <person name="Arick M.A. 2nd"/>
            <person name="Thrash A."/>
            <person name="Conover J.L."/>
            <person name="Sanders W.S."/>
            <person name="Peterson D.G."/>
            <person name="Frelichowski J.E."/>
            <person name="Scheffler J.A."/>
            <person name="Scheffler B.E."/>
            <person name="Wendel J.F."/>
        </authorList>
    </citation>
    <scope>NUCLEOTIDE SEQUENCE [LARGE SCALE GENOMIC DNA]</scope>
    <source>
        <strain evidence="2">4</strain>
        <tissue evidence="2">Leaf</tissue>
    </source>
</reference>
<dbReference type="EMBL" id="JABEZV010000005">
    <property type="protein sequence ID" value="MBA0710395.1"/>
    <property type="molecule type" value="Genomic_DNA"/>
</dbReference>
<keyword evidence="3" id="KW-1185">Reference proteome</keyword>
<keyword evidence="1" id="KW-0812">Transmembrane</keyword>
<evidence type="ECO:0000313" key="2">
    <source>
        <dbReference type="EMBL" id="MBA0710395.1"/>
    </source>
</evidence>
<dbReference type="AlphaFoldDB" id="A0A7J8ZF69"/>
<dbReference type="Proteomes" id="UP000593574">
    <property type="component" value="Unassembled WGS sequence"/>
</dbReference>
<keyword evidence="1" id="KW-0472">Membrane</keyword>
<accession>A0A7J8ZF69</accession>
<name>A0A7J8ZF69_9ROSI</name>
<organism evidence="2 3">
    <name type="scientific">Gossypium laxum</name>
    <dbReference type="NCBI Taxonomy" id="34288"/>
    <lineage>
        <taxon>Eukaryota</taxon>
        <taxon>Viridiplantae</taxon>
        <taxon>Streptophyta</taxon>
        <taxon>Embryophyta</taxon>
        <taxon>Tracheophyta</taxon>
        <taxon>Spermatophyta</taxon>
        <taxon>Magnoliopsida</taxon>
        <taxon>eudicotyledons</taxon>
        <taxon>Gunneridae</taxon>
        <taxon>Pentapetalae</taxon>
        <taxon>rosids</taxon>
        <taxon>malvids</taxon>
        <taxon>Malvales</taxon>
        <taxon>Malvaceae</taxon>
        <taxon>Malvoideae</taxon>
        <taxon>Gossypium</taxon>
    </lineage>
</organism>
<keyword evidence="1" id="KW-1133">Transmembrane helix</keyword>
<proteinExistence type="predicted"/>
<protein>
    <recommendedName>
        <fullName evidence="4">Transmembrane protein</fullName>
    </recommendedName>
</protein>
<evidence type="ECO:0000256" key="1">
    <source>
        <dbReference type="SAM" id="Phobius"/>
    </source>
</evidence>
<comment type="caution">
    <text evidence="2">The sequence shown here is derived from an EMBL/GenBank/DDBJ whole genome shotgun (WGS) entry which is preliminary data.</text>
</comment>
<evidence type="ECO:0008006" key="4">
    <source>
        <dbReference type="Google" id="ProtNLM"/>
    </source>
</evidence>